<organism evidence="1 2">
    <name type="scientific">Vitis vinifera</name>
    <name type="common">Grape</name>
    <dbReference type="NCBI Taxonomy" id="29760"/>
    <lineage>
        <taxon>Eukaryota</taxon>
        <taxon>Viridiplantae</taxon>
        <taxon>Streptophyta</taxon>
        <taxon>Embryophyta</taxon>
        <taxon>Tracheophyta</taxon>
        <taxon>Spermatophyta</taxon>
        <taxon>Magnoliopsida</taxon>
        <taxon>eudicotyledons</taxon>
        <taxon>Gunneridae</taxon>
        <taxon>Pentapetalae</taxon>
        <taxon>rosids</taxon>
        <taxon>Vitales</taxon>
        <taxon>Vitaceae</taxon>
        <taxon>Viteae</taxon>
        <taxon>Vitis</taxon>
    </lineage>
</organism>
<dbReference type="Proteomes" id="UP000288805">
    <property type="component" value="Unassembled WGS sequence"/>
</dbReference>
<comment type="caution">
    <text evidence="1">The sequence shown here is derived from an EMBL/GenBank/DDBJ whole genome shotgun (WGS) entry which is preliminary data.</text>
</comment>
<protein>
    <submittedName>
        <fullName evidence="1">Laccase-15</fullName>
    </submittedName>
</protein>
<gene>
    <name evidence="1" type="primary">TT10_7</name>
    <name evidence="1" type="ORF">CK203_114111</name>
</gene>
<accession>A0A438BSN4</accession>
<dbReference type="InterPro" id="IPR045087">
    <property type="entry name" value="Cu-oxidase_fam"/>
</dbReference>
<proteinExistence type="predicted"/>
<evidence type="ECO:0000313" key="2">
    <source>
        <dbReference type="Proteomes" id="UP000288805"/>
    </source>
</evidence>
<dbReference type="AlphaFoldDB" id="A0A438BSN4"/>
<evidence type="ECO:0000313" key="1">
    <source>
        <dbReference type="EMBL" id="RVW13971.1"/>
    </source>
</evidence>
<dbReference type="PANTHER" id="PTHR11709">
    <property type="entry name" value="MULTI-COPPER OXIDASE"/>
    <property type="match status" value="1"/>
</dbReference>
<dbReference type="PANTHER" id="PTHR11709:SF487">
    <property type="entry name" value="LACCASE"/>
    <property type="match status" value="1"/>
</dbReference>
<dbReference type="EMBL" id="QGNW01002637">
    <property type="protein sequence ID" value="RVW13971.1"/>
    <property type="molecule type" value="Genomic_DNA"/>
</dbReference>
<sequence>MPRQVVIFFDNTTTTAIIQYRGYYTPSSPPFLPHLPAFNDTIASLQVMATLRSLADVEHPCNVPLSTSTKLIYTLSINSYPCVNDSCSGANGTRSAANKFPSVPPVVFDFTAYYLPLLYQLPSAGTEVRVLEYNSTVEIVLQGTNLVAGGSFALHLVDPPHQNTISVLRMVGLQSDSRHPTLECGSCTAM</sequence>
<name>A0A438BSN4_VITVI</name>
<reference evidence="1 2" key="1">
    <citation type="journal article" date="2018" name="PLoS Genet.">
        <title>Population sequencing reveals clonal diversity and ancestral inbreeding in the grapevine cultivar Chardonnay.</title>
        <authorList>
            <person name="Roach M.J."/>
            <person name="Johnson D.L."/>
            <person name="Bohlmann J."/>
            <person name="van Vuuren H.J."/>
            <person name="Jones S.J."/>
            <person name="Pretorius I.S."/>
            <person name="Schmidt S.A."/>
            <person name="Borneman A.R."/>
        </authorList>
    </citation>
    <scope>NUCLEOTIDE SEQUENCE [LARGE SCALE GENOMIC DNA]</scope>
    <source>
        <strain evidence="2">cv. Chardonnay</strain>
        <tissue evidence="1">Leaf</tissue>
    </source>
</reference>